<dbReference type="EMBL" id="AHKC01005672">
    <property type="protein sequence ID" value="EKF38383.1"/>
    <property type="molecule type" value="Genomic_DNA"/>
</dbReference>
<proteinExistence type="predicted"/>
<dbReference type="OrthoDB" id="242255at2759"/>
<reference evidence="1 2" key="1">
    <citation type="journal article" date="2012" name="BMC Genomics">
        <title>Comparative genomic analysis of human infective Trypanosoma cruzi lineages with the bat-restricted subspecies T. cruzi marinkellei.</title>
        <authorList>
            <person name="Franzen O."/>
            <person name="Talavera-Lopez C."/>
            <person name="Ochaya S."/>
            <person name="Butler C.E."/>
            <person name="Messenger L.A."/>
            <person name="Lewis M.D."/>
            <person name="Llewellyn M.S."/>
            <person name="Marinkelle C.J."/>
            <person name="Tyler K.M."/>
            <person name="Miles M.A."/>
            <person name="Andersson B."/>
        </authorList>
    </citation>
    <scope>NUCLEOTIDE SEQUENCE [LARGE SCALE GENOMIC DNA]</scope>
    <source>
        <strain evidence="1 2">B7</strain>
    </source>
</reference>
<dbReference type="Proteomes" id="UP000007350">
    <property type="component" value="Unassembled WGS sequence"/>
</dbReference>
<dbReference type="AlphaFoldDB" id="K2MSW1"/>
<evidence type="ECO:0000313" key="1">
    <source>
        <dbReference type="EMBL" id="EKF38383.1"/>
    </source>
</evidence>
<organism evidence="1 2">
    <name type="scientific">Trypanosoma cruzi marinkellei</name>
    <dbReference type="NCBI Taxonomy" id="85056"/>
    <lineage>
        <taxon>Eukaryota</taxon>
        <taxon>Discoba</taxon>
        <taxon>Euglenozoa</taxon>
        <taxon>Kinetoplastea</taxon>
        <taxon>Metakinetoplastina</taxon>
        <taxon>Trypanosomatida</taxon>
        <taxon>Trypanosomatidae</taxon>
        <taxon>Trypanosoma</taxon>
        <taxon>Schizotrypanum</taxon>
    </lineage>
</organism>
<evidence type="ECO:0000313" key="2">
    <source>
        <dbReference type="Proteomes" id="UP000007350"/>
    </source>
</evidence>
<sequence>MRRFCFPVANFAQAALRHRGIRWNTTMADDESHTGAKISASSSTPLEANDISVMERASEARREIHDLWISTETMLDAENRVRRVASLIERYKLDPSTPREYDVSRGLGDAFDRLLLLCLPLGKDFSKGTDDLERLMHLAGRNGREISVRTIQHLFARTDSFSEALAVFYAMRRCHVAMNMEAYYAMLYSLQRLEEEGWAQRFREECEEKGVVSEQAMDFVVRGVNNALLPENKPWLGRVMFGERDTPAQRSEARDYDELSAMWTERYRDGSAFPKSP</sequence>
<name>K2MSW1_TRYCR</name>
<gene>
    <name evidence="1" type="ORF">MOQ_001408</name>
</gene>
<protein>
    <submittedName>
        <fullName evidence="1">Uncharacterized protein</fullName>
    </submittedName>
</protein>
<keyword evidence="2" id="KW-1185">Reference proteome</keyword>
<comment type="caution">
    <text evidence="1">The sequence shown here is derived from an EMBL/GenBank/DDBJ whole genome shotgun (WGS) entry which is preliminary data.</text>
</comment>
<accession>K2MSW1</accession>